<dbReference type="Gene3D" id="3.40.50.150">
    <property type="entry name" value="Vaccinia Virus protein VP39"/>
    <property type="match status" value="1"/>
</dbReference>
<keyword evidence="5" id="KW-1185">Reference proteome</keyword>
<gene>
    <name evidence="4" type="ORF">SDRG_09861</name>
</gene>
<dbReference type="RefSeq" id="XP_008614039.1">
    <property type="nucleotide sequence ID" value="XM_008615817.1"/>
</dbReference>
<dbReference type="InterPro" id="IPR000682">
    <property type="entry name" value="PCMT"/>
</dbReference>
<dbReference type="PANTHER" id="PTHR11579">
    <property type="entry name" value="PROTEIN-L-ISOASPARTATE O-METHYLTRANSFERASE"/>
    <property type="match status" value="1"/>
</dbReference>
<dbReference type="VEuPathDB" id="FungiDB:SDRG_09861"/>
<name>T0RJX6_SAPDV</name>
<dbReference type="GO" id="GO:0005737">
    <property type="term" value="C:cytoplasm"/>
    <property type="evidence" value="ECO:0007669"/>
    <property type="project" value="TreeGrafter"/>
</dbReference>
<evidence type="ECO:0000313" key="4">
    <source>
        <dbReference type="EMBL" id="EQC32538.1"/>
    </source>
</evidence>
<dbReference type="SUPFAM" id="SSF53335">
    <property type="entry name" value="S-adenosyl-L-methionine-dependent methyltransferases"/>
    <property type="match status" value="1"/>
</dbReference>
<evidence type="ECO:0008006" key="6">
    <source>
        <dbReference type="Google" id="ProtNLM"/>
    </source>
</evidence>
<dbReference type="InterPro" id="IPR029063">
    <property type="entry name" value="SAM-dependent_MTases_sf"/>
</dbReference>
<dbReference type="AlphaFoldDB" id="T0RJX6"/>
<accession>T0RJX6</accession>
<sequence length="385" mass="42613">MAWLSSGATNDELALALRDHDVIKSDMVLAAFQAVDRGLFVPRTMVERAYNDYPIRVGSMHLSAPHIYAQVLEAFDLFHGLSFLNLGSGSGYFSCLVGSVIGKDAINHGLEIDPTVIAACQQSCATYVAQRSPPSMASHDAIMQADNDDNNREETGAPEESSDDYSVPHVVQGSIYTMECAANVKYDRIYVGAGAPESLIATIHALLKPMGIAIGPFGDKLLKIRSREDGSCTKMVLTGVHFAPLRDDNNTSAKVCYFPPQVWTLQLHATYPRAFREAVAALYPAQDRLPAMVWLRLFEMLPQTWFAPERSATEKLRFLLELETSAREEAETRAVKAEAERDQYRLVMWRQQNQIQALLAQVQAQASRPSTDDEDDAMVSADHVE</sequence>
<organism evidence="4 5">
    <name type="scientific">Saprolegnia diclina (strain VS20)</name>
    <dbReference type="NCBI Taxonomy" id="1156394"/>
    <lineage>
        <taxon>Eukaryota</taxon>
        <taxon>Sar</taxon>
        <taxon>Stramenopiles</taxon>
        <taxon>Oomycota</taxon>
        <taxon>Saprolegniomycetes</taxon>
        <taxon>Saprolegniales</taxon>
        <taxon>Saprolegniaceae</taxon>
        <taxon>Saprolegnia</taxon>
    </lineage>
</organism>
<evidence type="ECO:0000256" key="1">
    <source>
        <dbReference type="ARBA" id="ARBA00005369"/>
    </source>
</evidence>
<dbReference type="GeneID" id="19950588"/>
<dbReference type="Proteomes" id="UP000030762">
    <property type="component" value="Unassembled WGS sequence"/>
</dbReference>
<proteinExistence type="inferred from homology"/>
<dbReference type="InParanoid" id="T0RJX6"/>
<feature type="coiled-coil region" evidence="2">
    <location>
        <begin position="320"/>
        <end position="347"/>
    </location>
</feature>
<reference evidence="4 5" key="1">
    <citation type="submission" date="2012-04" db="EMBL/GenBank/DDBJ databases">
        <title>The Genome Sequence of Saprolegnia declina VS20.</title>
        <authorList>
            <consortium name="The Broad Institute Genome Sequencing Platform"/>
            <person name="Russ C."/>
            <person name="Nusbaum C."/>
            <person name="Tyler B."/>
            <person name="van West P."/>
            <person name="Dieguez-Uribeondo J."/>
            <person name="de Bruijn I."/>
            <person name="Tripathy S."/>
            <person name="Jiang R."/>
            <person name="Young S.K."/>
            <person name="Zeng Q."/>
            <person name="Gargeya S."/>
            <person name="Fitzgerald M."/>
            <person name="Haas B."/>
            <person name="Abouelleil A."/>
            <person name="Alvarado L."/>
            <person name="Arachchi H.M."/>
            <person name="Berlin A."/>
            <person name="Chapman S.B."/>
            <person name="Goldberg J."/>
            <person name="Griggs A."/>
            <person name="Gujja S."/>
            <person name="Hansen M."/>
            <person name="Howarth C."/>
            <person name="Imamovic A."/>
            <person name="Larimer J."/>
            <person name="McCowen C."/>
            <person name="Montmayeur A."/>
            <person name="Murphy C."/>
            <person name="Neiman D."/>
            <person name="Pearson M."/>
            <person name="Priest M."/>
            <person name="Roberts A."/>
            <person name="Saif S."/>
            <person name="Shea T."/>
            <person name="Sisk P."/>
            <person name="Sykes S."/>
            <person name="Wortman J."/>
            <person name="Nusbaum C."/>
            <person name="Birren B."/>
        </authorList>
    </citation>
    <scope>NUCLEOTIDE SEQUENCE [LARGE SCALE GENOMIC DNA]</scope>
    <source>
        <strain evidence="4 5">VS20</strain>
    </source>
</reference>
<keyword evidence="2" id="KW-0175">Coiled coil</keyword>
<evidence type="ECO:0000256" key="3">
    <source>
        <dbReference type="SAM" id="MobiDB-lite"/>
    </source>
</evidence>
<dbReference type="EMBL" id="JH767163">
    <property type="protein sequence ID" value="EQC32538.1"/>
    <property type="molecule type" value="Genomic_DNA"/>
</dbReference>
<evidence type="ECO:0000256" key="2">
    <source>
        <dbReference type="SAM" id="Coils"/>
    </source>
</evidence>
<dbReference type="eggNOG" id="KOG1661">
    <property type="taxonomic scope" value="Eukaryota"/>
</dbReference>
<dbReference type="OrthoDB" id="10257972at2759"/>
<evidence type="ECO:0000313" key="5">
    <source>
        <dbReference type="Proteomes" id="UP000030762"/>
    </source>
</evidence>
<dbReference type="PANTHER" id="PTHR11579:SF9">
    <property type="entry name" value="PROTEIN-L-ISOASPARTATE O-METHYLTRANSFERASE"/>
    <property type="match status" value="1"/>
</dbReference>
<feature type="region of interest" description="Disordered" evidence="3">
    <location>
        <begin position="365"/>
        <end position="385"/>
    </location>
</feature>
<dbReference type="OMA" id="THRKWFE"/>
<dbReference type="Pfam" id="PF01135">
    <property type="entry name" value="PCMT"/>
    <property type="match status" value="1"/>
</dbReference>
<dbReference type="GO" id="GO:0004719">
    <property type="term" value="F:protein-L-isoaspartate (D-aspartate) O-methyltransferase activity"/>
    <property type="evidence" value="ECO:0007669"/>
    <property type="project" value="InterPro"/>
</dbReference>
<comment type="similarity">
    <text evidence="1">Belongs to the methyltransferase superfamily. L-isoaspartyl/D-aspartyl protein methyltransferase family.</text>
</comment>
<protein>
    <recommendedName>
        <fullName evidence="6">Protein-L-isoaspartate O-methyltransferase</fullName>
    </recommendedName>
</protein>